<keyword evidence="9" id="KW-0378">Hydrolase</keyword>
<dbReference type="Pfam" id="PF01145">
    <property type="entry name" value="Band_7"/>
    <property type="match status" value="1"/>
</dbReference>
<dbReference type="PANTHER" id="PTHR43327">
    <property type="entry name" value="STOMATIN-LIKE PROTEIN 2, MITOCHONDRIAL"/>
    <property type="match status" value="1"/>
</dbReference>
<evidence type="ECO:0000256" key="2">
    <source>
        <dbReference type="ARBA" id="ARBA00006971"/>
    </source>
</evidence>
<keyword evidence="5 6" id="KW-0472">Membrane</keyword>
<sequence length="352" mass="39695">MNWDWDKLREQQGQKKPFGGGGGSGGDGPTPPQLDDLMNQFKNFRLPGGLILIVLFLLFFGKSMIYTVGVGEVGIIQQFGKYSRQTLPGLHFKLPIGIEKLTKVNVDIIRKEEFGITENQYSARTTQAPRDDVSLMLTGDLNVGLVPWLVQYRIEDPVKYLFEVESPENLLRDMAEASMRLVVGDRTINEVIIKRDEIAMAAKEILQKELNEAQTGIKVSTIEMKKTNVPGPVQPSFNEVNRAQQEKETMIYKAREAYNTAIPAARGEAERTIRAAEGYALDRINRAKGDASRFLSLYEEYAKAKEITSRRIYLERMAEILPKLGRKYIVDEKQQNMLPLLNLGPGKEAIAK</sequence>
<proteinExistence type="inferred from homology"/>
<evidence type="ECO:0000256" key="3">
    <source>
        <dbReference type="ARBA" id="ARBA00022692"/>
    </source>
</evidence>
<dbReference type="NCBIfam" id="TIGR01933">
    <property type="entry name" value="hflK"/>
    <property type="match status" value="1"/>
</dbReference>
<keyword evidence="9" id="KW-0645">Protease</keyword>
<evidence type="ECO:0000256" key="6">
    <source>
        <dbReference type="RuleBase" id="RU364113"/>
    </source>
</evidence>
<dbReference type="GO" id="GO:0016020">
    <property type="term" value="C:membrane"/>
    <property type="evidence" value="ECO:0007669"/>
    <property type="project" value="UniProtKB-SubCell"/>
</dbReference>
<evidence type="ECO:0000256" key="5">
    <source>
        <dbReference type="ARBA" id="ARBA00023136"/>
    </source>
</evidence>
<dbReference type="PRINTS" id="PR00721">
    <property type="entry name" value="STOMATIN"/>
</dbReference>
<dbReference type="InterPro" id="IPR050710">
    <property type="entry name" value="Band7/mec-2_domain"/>
</dbReference>
<evidence type="ECO:0000256" key="7">
    <source>
        <dbReference type="SAM" id="MobiDB-lite"/>
    </source>
</evidence>
<dbReference type="AlphaFoldDB" id="A0A1G5AYJ9"/>
<evidence type="ECO:0000313" key="10">
    <source>
        <dbReference type="Proteomes" id="UP000198870"/>
    </source>
</evidence>
<dbReference type="STRING" id="419481.SAMN05216233_101527"/>
<evidence type="ECO:0000256" key="4">
    <source>
        <dbReference type="ARBA" id="ARBA00022989"/>
    </source>
</evidence>
<evidence type="ECO:0000259" key="8">
    <source>
        <dbReference type="SMART" id="SM00244"/>
    </source>
</evidence>
<dbReference type="GO" id="GO:0008233">
    <property type="term" value="F:peptidase activity"/>
    <property type="evidence" value="ECO:0007669"/>
    <property type="project" value="UniProtKB-KW"/>
</dbReference>
<dbReference type="OrthoDB" id="9779595at2"/>
<comment type="subcellular location">
    <subcellularLocation>
        <location evidence="1">Membrane</location>
        <topology evidence="1">Single-pass membrane protein</topology>
    </subcellularLocation>
</comment>
<dbReference type="Proteomes" id="UP000198870">
    <property type="component" value="Unassembled WGS sequence"/>
</dbReference>
<evidence type="ECO:0000256" key="1">
    <source>
        <dbReference type="ARBA" id="ARBA00004167"/>
    </source>
</evidence>
<dbReference type="EMBL" id="FMUX01000001">
    <property type="protein sequence ID" value="SCX82989.1"/>
    <property type="molecule type" value="Genomic_DNA"/>
</dbReference>
<keyword evidence="10" id="KW-1185">Reference proteome</keyword>
<name>A0A1G5AYJ9_9BACT</name>
<evidence type="ECO:0000313" key="9">
    <source>
        <dbReference type="EMBL" id="SCX82989.1"/>
    </source>
</evidence>
<feature type="region of interest" description="Disordered" evidence="7">
    <location>
        <begin position="12"/>
        <end position="33"/>
    </location>
</feature>
<comment type="subunit">
    <text evidence="6">HflC and HflK may interact to form a multimeric complex.</text>
</comment>
<dbReference type="GO" id="GO:0006508">
    <property type="term" value="P:proteolysis"/>
    <property type="evidence" value="ECO:0007669"/>
    <property type="project" value="UniProtKB-KW"/>
</dbReference>
<organism evidence="9 10">
    <name type="scientific">Desulfoluna spongiiphila</name>
    <dbReference type="NCBI Taxonomy" id="419481"/>
    <lineage>
        <taxon>Bacteria</taxon>
        <taxon>Pseudomonadati</taxon>
        <taxon>Thermodesulfobacteriota</taxon>
        <taxon>Desulfobacteria</taxon>
        <taxon>Desulfobacterales</taxon>
        <taxon>Desulfolunaceae</taxon>
        <taxon>Desulfoluna</taxon>
    </lineage>
</organism>
<accession>A0A1G5AYJ9</accession>
<reference evidence="9 10" key="1">
    <citation type="submission" date="2016-10" db="EMBL/GenBank/DDBJ databases">
        <authorList>
            <person name="de Groot N.N."/>
        </authorList>
    </citation>
    <scope>NUCLEOTIDE SEQUENCE [LARGE SCALE GENOMIC DNA]</scope>
    <source>
        <strain evidence="9 10">AA1</strain>
    </source>
</reference>
<gene>
    <name evidence="9" type="ORF">SAMN05216233_101527</name>
</gene>
<dbReference type="InterPro" id="IPR001972">
    <property type="entry name" value="Stomatin_HflK_fam"/>
</dbReference>
<comment type="function">
    <text evidence="6">HflC and HflK could encode or regulate a protease.</text>
</comment>
<dbReference type="InterPro" id="IPR036013">
    <property type="entry name" value="Band_7/SPFH_dom_sf"/>
</dbReference>
<dbReference type="SMART" id="SM00244">
    <property type="entry name" value="PHB"/>
    <property type="match status" value="1"/>
</dbReference>
<feature type="compositionally biased region" description="Gly residues" evidence="7">
    <location>
        <begin position="18"/>
        <end position="28"/>
    </location>
</feature>
<dbReference type="Gene3D" id="3.30.479.30">
    <property type="entry name" value="Band 7 domain"/>
    <property type="match status" value="1"/>
</dbReference>
<comment type="similarity">
    <text evidence="2 6">Belongs to the band 7/mec-2 family. HflK subfamily.</text>
</comment>
<feature type="transmembrane region" description="Helical" evidence="6">
    <location>
        <begin position="44"/>
        <end position="61"/>
    </location>
</feature>
<feature type="domain" description="Band 7" evidence="8">
    <location>
        <begin position="63"/>
        <end position="241"/>
    </location>
</feature>
<keyword evidence="4 6" id="KW-1133">Transmembrane helix</keyword>
<dbReference type="PANTHER" id="PTHR43327:SF2">
    <property type="entry name" value="MODULATOR OF FTSH PROTEASE HFLK"/>
    <property type="match status" value="1"/>
</dbReference>
<dbReference type="CDD" id="cd03404">
    <property type="entry name" value="SPFH_HflK"/>
    <property type="match status" value="1"/>
</dbReference>
<protein>
    <recommendedName>
        <fullName evidence="6">Protein HflK</fullName>
    </recommendedName>
</protein>
<dbReference type="InterPro" id="IPR001107">
    <property type="entry name" value="Band_7"/>
</dbReference>
<dbReference type="SUPFAM" id="SSF117892">
    <property type="entry name" value="Band 7/SPFH domain"/>
    <property type="match status" value="1"/>
</dbReference>
<dbReference type="InterPro" id="IPR010201">
    <property type="entry name" value="HflK"/>
</dbReference>
<keyword evidence="3 6" id="KW-0812">Transmembrane</keyword>
<dbReference type="RefSeq" id="WP_092207904.1">
    <property type="nucleotide sequence ID" value="NZ_FMUX01000001.1"/>
</dbReference>